<gene>
    <name evidence="2" type="ORF">ABID19_000495</name>
</gene>
<dbReference type="Pfam" id="PF08808">
    <property type="entry name" value="RES"/>
    <property type="match status" value="1"/>
</dbReference>
<dbReference type="RefSeq" id="WP_354487716.1">
    <property type="nucleotide sequence ID" value="NZ_JBEPMC010000001.1"/>
</dbReference>
<evidence type="ECO:0000259" key="1">
    <source>
        <dbReference type="SMART" id="SM00953"/>
    </source>
</evidence>
<name>A0ABV2GGR5_9HYPH</name>
<reference evidence="2 3" key="1">
    <citation type="submission" date="2024-06" db="EMBL/GenBank/DDBJ databases">
        <title>Genomic Encyclopedia of Type Strains, Phase IV (KMG-IV): sequencing the most valuable type-strain genomes for metagenomic binning, comparative biology and taxonomic classification.</title>
        <authorList>
            <person name="Goeker M."/>
        </authorList>
    </citation>
    <scope>NUCLEOTIDE SEQUENCE [LARGE SCALE GENOMIC DNA]</scope>
    <source>
        <strain evidence="2 3">DSM 100022</strain>
    </source>
</reference>
<evidence type="ECO:0000313" key="3">
    <source>
        <dbReference type="Proteomes" id="UP001549204"/>
    </source>
</evidence>
<protein>
    <submittedName>
        <fullName evidence="2">RES domain-containing protein</fullName>
    </submittedName>
</protein>
<evidence type="ECO:0000313" key="2">
    <source>
        <dbReference type="EMBL" id="MET3577480.1"/>
    </source>
</evidence>
<accession>A0ABV2GGR5</accession>
<proteinExistence type="predicted"/>
<dbReference type="InterPro" id="IPR014914">
    <property type="entry name" value="RES_dom"/>
</dbReference>
<dbReference type="SMART" id="SM00953">
    <property type="entry name" value="RES"/>
    <property type="match status" value="1"/>
</dbReference>
<organism evidence="2 3">
    <name type="scientific">Mesorhizobium robiniae</name>
    <dbReference type="NCBI Taxonomy" id="559315"/>
    <lineage>
        <taxon>Bacteria</taxon>
        <taxon>Pseudomonadati</taxon>
        <taxon>Pseudomonadota</taxon>
        <taxon>Alphaproteobacteria</taxon>
        <taxon>Hyphomicrobiales</taxon>
        <taxon>Phyllobacteriaceae</taxon>
        <taxon>Mesorhizobium</taxon>
    </lineage>
</organism>
<dbReference type="EMBL" id="JBEPMC010000001">
    <property type="protein sequence ID" value="MET3577480.1"/>
    <property type="molecule type" value="Genomic_DNA"/>
</dbReference>
<keyword evidence="3" id="KW-1185">Reference proteome</keyword>
<feature type="domain" description="RES" evidence="1">
    <location>
        <begin position="38"/>
        <end position="175"/>
    </location>
</feature>
<dbReference type="Proteomes" id="UP001549204">
    <property type="component" value="Unassembled WGS sequence"/>
</dbReference>
<comment type="caution">
    <text evidence="2">The sequence shown here is derived from an EMBL/GenBank/DDBJ whole genome shotgun (WGS) entry which is preliminary data.</text>
</comment>
<sequence length="183" mass="20624">MAVGRKRRDSQLIDAIEAIAPVEYSGTVWRVVRQGRDPIQCSSSGGRWDDGTFDVLYTSERREGALSEMRFHLTRGQPVIPSRVKYNLFEIDLALGRALRLLDLAALQALGLDTSRYGQLSYQEKNAEYPRSQDIGEVAHFLDYDGLIVPSARYDCLNVIAFCDRLPPEAMTTKADHGEIDWT</sequence>